<dbReference type="GO" id="GO:0005506">
    <property type="term" value="F:iron ion binding"/>
    <property type="evidence" value="ECO:0007669"/>
    <property type="project" value="InterPro"/>
</dbReference>
<dbReference type="EMBL" id="NZEX01000047">
    <property type="protein sequence ID" value="MAH62715.1"/>
    <property type="molecule type" value="Genomic_DNA"/>
</dbReference>
<dbReference type="Proteomes" id="UP000226525">
    <property type="component" value="Unassembled WGS sequence"/>
</dbReference>
<dbReference type="GO" id="GO:0009055">
    <property type="term" value="F:electron transfer activity"/>
    <property type="evidence" value="ECO:0007669"/>
    <property type="project" value="InterPro"/>
</dbReference>
<reference evidence="2" key="1">
    <citation type="submission" date="2017-09" db="EMBL/GenBank/DDBJ databases">
        <title>The Reconstruction of 2,631 Draft Metagenome-Assembled Genomes from the Global Oceans.</title>
        <authorList>
            <person name="Tully B.J."/>
            <person name="Graham E.D."/>
            <person name="Heidelberg J.F."/>
        </authorList>
    </citation>
    <scope>NUCLEOTIDE SEQUENCE [LARGE SCALE GENOMIC DNA]</scope>
</reference>
<dbReference type="GO" id="GO:0020037">
    <property type="term" value="F:heme binding"/>
    <property type="evidence" value="ECO:0007669"/>
    <property type="project" value="InterPro"/>
</dbReference>
<evidence type="ECO:0000313" key="2">
    <source>
        <dbReference type="Proteomes" id="UP000226525"/>
    </source>
</evidence>
<dbReference type="GO" id="GO:0022900">
    <property type="term" value="P:electron transport chain"/>
    <property type="evidence" value="ECO:0007669"/>
    <property type="project" value="InterPro"/>
</dbReference>
<accession>A0A2D6YHP8</accession>
<name>A0A2D6YHP8_9DELT</name>
<dbReference type="InterPro" id="IPR010980">
    <property type="entry name" value="Cyt_c/b562"/>
</dbReference>
<protein>
    <submittedName>
        <fullName evidence="1">Uncharacterized protein</fullName>
    </submittedName>
</protein>
<evidence type="ECO:0000313" key="1">
    <source>
        <dbReference type="EMBL" id="MAH62715.1"/>
    </source>
</evidence>
<dbReference type="AlphaFoldDB" id="A0A2D6YHP8"/>
<gene>
    <name evidence="1" type="ORF">CMN54_04550</name>
</gene>
<organism evidence="1 2">
    <name type="scientific">SAR324 cluster bacterium</name>
    <dbReference type="NCBI Taxonomy" id="2024889"/>
    <lineage>
        <taxon>Bacteria</taxon>
        <taxon>Deltaproteobacteria</taxon>
        <taxon>SAR324 cluster</taxon>
    </lineage>
</organism>
<dbReference type="SUPFAM" id="SSF47175">
    <property type="entry name" value="Cytochromes"/>
    <property type="match status" value="1"/>
</dbReference>
<sequence length="112" mass="12273">MWNHVLENMRDHLLALTAIQQHLALEEYEKATAAVENQLGMSSLNSHGTSHMARFMPTAMQQIGTQMHKAASRFATIVQEGGLGGNTNKIAESLAGVVQQCAAYHSSYRVHP</sequence>
<comment type="caution">
    <text evidence="1">The sequence shown here is derived from an EMBL/GenBank/DDBJ whole genome shotgun (WGS) entry which is preliminary data.</text>
</comment>
<proteinExistence type="predicted"/>